<feature type="signal peptide" evidence="1">
    <location>
        <begin position="1"/>
        <end position="22"/>
    </location>
</feature>
<comment type="caution">
    <text evidence="2">The sequence shown here is derived from an EMBL/GenBank/DDBJ whole genome shotgun (WGS) entry which is preliminary data.</text>
</comment>
<dbReference type="Gene3D" id="3.10.450.410">
    <property type="match status" value="1"/>
</dbReference>
<evidence type="ECO:0000256" key="1">
    <source>
        <dbReference type="SAM" id="SignalP"/>
    </source>
</evidence>
<reference evidence="3" key="1">
    <citation type="journal article" date="2019" name="Int. J. Syst. Evol. Microbiol.">
        <title>The Global Catalogue of Microorganisms (GCM) 10K type strain sequencing project: providing services to taxonomists for standard genome sequencing and annotation.</title>
        <authorList>
            <consortium name="The Broad Institute Genomics Platform"/>
            <consortium name="The Broad Institute Genome Sequencing Center for Infectious Disease"/>
            <person name="Wu L."/>
            <person name="Ma J."/>
        </authorList>
    </citation>
    <scope>NUCLEOTIDE SEQUENCE [LARGE SCALE GENOMIC DNA]</scope>
    <source>
        <strain evidence="3">WYCCWR 13023</strain>
    </source>
</reference>
<dbReference type="EMBL" id="JBHSGV010000003">
    <property type="protein sequence ID" value="MFC4747563.1"/>
    <property type="molecule type" value="Genomic_DNA"/>
</dbReference>
<keyword evidence="1" id="KW-0732">Signal</keyword>
<evidence type="ECO:0000313" key="3">
    <source>
        <dbReference type="Proteomes" id="UP001595935"/>
    </source>
</evidence>
<protein>
    <submittedName>
        <fullName evidence="2">DUF4348 domain-containing protein</fullName>
    </submittedName>
</protein>
<accession>A0ABV9PC20</accession>
<evidence type="ECO:0000313" key="2">
    <source>
        <dbReference type="EMBL" id="MFC4747563.1"/>
    </source>
</evidence>
<gene>
    <name evidence="2" type="ORF">ACFO5S_08895</name>
</gene>
<proteinExistence type="predicted"/>
<name>A0ABV9PC20_9FLAO</name>
<feature type="chain" id="PRO_5047342778" evidence="1">
    <location>
        <begin position="23"/>
        <end position="134"/>
    </location>
</feature>
<dbReference type="Proteomes" id="UP001595935">
    <property type="component" value="Unassembled WGS sequence"/>
</dbReference>
<dbReference type="RefSeq" id="WP_213257086.1">
    <property type="nucleotide sequence ID" value="NZ_JAGYWA010000003.1"/>
</dbReference>
<sequence length="134" mass="15730">MKKNLFFMFFAFVMLFGSAALAQNSDTTKEDFNSFFNKFNSDSKFQLSRVIFPLNVKQNNDDLELENFTVSKEKYSVLHLNKKASKIDYTQKVILHKSKAVIQLRGIDNGIYIDYIFELKNNIWELKTWSDMST</sequence>
<dbReference type="Pfam" id="PF14254">
    <property type="entry name" value="DUF4348"/>
    <property type="match status" value="1"/>
</dbReference>
<dbReference type="InterPro" id="IPR025590">
    <property type="entry name" value="DUF4348"/>
</dbReference>
<organism evidence="2 3">
    <name type="scientific">Flavobacterium branchiicola</name>
    <dbReference type="NCBI Taxonomy" id="1114875"/>
    <lineage>
        <taxon>Bacteria</taxon>
        <taxon>Pseudomonadati</taxon>
        <taxon>Bacteroidota</taxon>
        <taxon>Flavobacteriia</taxon>
        <taxon>Flavobacteriales</taxon>
        <taxon>Flavobacteriaceae</taxon>
        <taxon>Flavobacterium</taxon>
    </lineage>
</organism>
<keyword evidence="3" id="KW-1185">Reference proteome</keyword>